<protein>
    <submittedName>
        <fullName evidence="6">ABC transporter domain-containing protein</fullName>
    </submittedName>
</protein>
<dbReference type="SUPFAM" id="SSF52540">
    <property type="entry name" value="P-loop containing nucleoside triphosphate hydrolases"/>
    <property type="match status" value="1"/>
</dbReference>
<evidence type="ECO:0000256" key="2">
    <source>
        <dbReference type="ARBA" id="ARBA00022692"/>
    </source>
</evidence>
<keyword evidence="3" id="KW-1133">Transmembrane helix</keyword>
<dbReference type="OrthoDB" id="6500128at2759"/>
<evidence type="ECO:0000259" key="5">
    <source>
        <dbReference type="PROSITE" id="PS50893"/>
    </source>
</evidence>
<evidence type="ECO:0000256" key="1">
    <source>
        <dbReference type="ARBA" id="ARBA00004141"/>
    </source>
</evidence>
<dbReference type="PROSITE" id="PS50893">
    <property type="entry name" value="ABC_TRANSPORTER_2"/>
    <property type="match status" value="1"/>
</dbReference>
<keyword evidence="7" id="KW-1185">Reference proteome</keyword>
<evidence type="ECO:0000313" key="7">
    <source>
        <dbReference type="Proteomes" id="UP000824596"/>
    </source>
</evidence>
<dbReference type="Gene3D" id="3.40.50.300">
    <property type="entry name" value="P-loop containing nucleotide triphosphate hydrolases"/>
    <property type="match status" value="2"/>
</dbReference>
<keyword evidence="2" id="KW-0812">Transmembrane</keyword>
<keyword evidence="4" id="KW-0472">Membrane</keyword>
<dbReference type="PROSITE" id="PS00211">
    <property type="entry name" value="ABC_TRANSPORTER_1"/>
    <property type="match status" value="1"/>
</dbReference>
<name>A0A9P8SIQ5_9HYPO</name>
<dbReference type="GO" id="GO:0042626">
    <property type="term" value="F:ATPase-coupled transmembrane transporter activity"/>
    <property type="evidence" value="ECO:0007669"/>
    <property type="project" value="TreeGrafter"/>
</dbReference>
<gene>
    <name evidence="6" type="ORF">HRG_05380</name>
</gene>
<dbReference type="EMBL" id="JAIZPD010000005">
    <property type="protein sequence ID" value="KAH0962870.1"/>
    <property type="molecule type" value="Genomic_DNA"/>
</dbReference>
<comment type="caution">
    <text evidence="6">The sequence shown here is derived from an EMBL/GenBank/DDBJ whole genome shotgun (WGS) entry which is preliminary data.</text>
</comment>
<evidence type="ECO:0000313" key="6">
    <source>
        <dbReference type="EMBL" id="KAH0962870.1"/>
    </source>
</evidence>
<evidence type="ECO:0000256" key="4">
    <source>
        <dbReference type="ARBA" id="ARBA00023136"/>
    </source>
</evidence>
<dbReference type="GO" id="GO:0016887">
    <property type="term" value="F:ATP hydrolysis activity"/>
    <property type="evidence" value="ECO:0007669"/>
    <property type="project" value="InterPro"/>
</dbReference>
<feature type="domain" description="ABC transporter" evidence="5">
    <location>
        <begin position="167"/>
        <end position="392"/>
    </location>
</feature>
<dbReference type="PANTHER" id="PTHR24221:SF641">
    <property type="entry name" value="ABC MULTIDRUG TRANSPORTER MDR4"/>
    <property type="match status" value="1"/>
</dbReference>
<dbReference type="GeneID" id="68354509"/>
<dbReference type="InterPro" id="IPR036640">
    <property type="entry name" value="ABC1_TM_sf"/>
</dbReference>
<comment type="subcellular location">
    <subcellularLocation>
        <location evidence="1">Membrane</location>
        <topology evidence="1">Multi-pass membrane protein</topology>
    </subcellularLocation>
</comment>
<dbReference type="Proteomes" id="UP000824596">
    <property type="component" value="Unassembled WGS sequence"/>
</dbReference>
<dbReference type="InterPro" id="IPR017871">
    <property type="entry name" value="ABC_transporter-like_CS"/>
</dbReference>
<dbReference type="InterPro" id="IPR003439">
    <property type="entry name" value="ABC_transporter-like_ATP-bd"/>
</dbReference>
<evidence type="ECO:0000256" key="3">
    <source>
        <dbReference type="ARBA" id="ARBA00022989"/>
    </source>
</evidence>
<dbReference type="InterPro" id="IPR027417">
    <property type="entry name" value="P-loop_NTPase"/>
</dbReference>
<dbReference type="AlphaFoldDB" id="A0A9P8SIQ5"/>
<dbReference type="Gene3D" id="1.20.1560.10">
    <property type="entry name" value="ABC transporter type 1, transmembrane domain"/>
    <property type="match status" value="1"/>
</dbReference>
<dbReference type="PANTHER" id="PTHR24221">
    <property type="entry name" value="ATP-BINDING CASSETTE SUB-FAMILY B"/>
    <property type="match status" value="1"/>
</dbReference>
<sequence length="410" mass="44578">MTHHGPLDAAAPNYGTVKKRLAIAFGYFSPPMAAEPAALDSVLLVIGTLGSIAAGVPSPIMSVFFGELLGQLSSASCSSKPPLPSYDNTLFRKVLLTSSDQLFSLSPDIAKAAVAARRVFGLICADRRTDRLRDKSGDSQGDVEKRAMVEALQVSSCPKNRGVGMSVAFDGVRFSYPSRPDAPILRDISLDIPARSFLRSSAPVVRGSRSPCRFYEDCTGLRLALSGDEEEEDDLPVWDDVALVPQDLVLLSGTVAFKLAWAGQHSRHNRRAAAALYEKPCRPTGSRSFSGGQKQRLCIARALLRPRPLLLDEPSSALDAEIEALWEKSLEHIRQADESGRRRVTVAGFAHRLRTVMKADKILVIEGSRILDAGTPARCDKYRNDSLPGGGRCKEHFVVPEEVEVRIEKG</sequence>
<organism evidence="6 7">
    <name type="scientific">Hirsutella rhossiliensis</name>
    <dbReference type="NCBI Taxonomy" id="111463"/>
    <lineage>
        <taxon>Eukaryota</taxon>
        <taxon>Fungi</taxon>
        <taxon>Dikarya</taxon>
        <taxon>Ascomycota</taxon>
        <taxon>Pezizomycotina</taxon>
        <taxon>Sordariomycetes</taxon>
        <taxon>Hypocreomycetidae</taxon>
        <taxon>Hypocreales</taxon>
        <taxon>Ophiocordycipitaceae</taxon>
        <taxon>Hirsutella</taxon>
    </lineage>
</organism>
<dbReference type="InterPro" id="IPR039421">
    <property type="entry name" value="Type_1_exporter"/>
</dbReference>
<accession>A0A9P8SIQ5</accession>
<reference evidence="6" key="1">
    <citation type="submission" date="2021-09" db="EMBL/GenBank/DDBJ databases">
        <title>A high-quality genome of the endoparasitic fungus Hirsutella rhossiliensis with a comparison of Hirsutella genomes reveals transposable elements contributing to genome size variation.</title>
        <authorList>
            <person name="Lin R."/>
            <person name="Jiao Y."/>
            <person name="Sun X."/>
            <person name="Ling J."/>
            <person name="Xie B."/>
            <person name="Cheng X."/>
        </authorList>
    </citation>
    <scope>NUCLEOTIDE SEQUENCE</scope>
    <source>
        <strain evidence="6">HR02</strain>
    </source>
</reference>
<dbReference type="GO" id="GO:0005524">
    <property type="term" value="F:ATP binding"/>
    <property type="evidence" value="ECO:0007669"/>
    <property type="project" value="InterPro"/>
</dbReference>
<dbReference type="GO" id="GO:0016020">
    <property type="term" value="C:membrane"/>
    <property type="evidence" value="ECO:0007669"/>
    <property type="project" value="UniProtKB-SubCell"/>
</dbReference>
<proteinExistence type="predicted"/>
<dbReference type="Pfam" id="PF00005">
    <property type="entry name" value="ABC_tran"/>
    <property type="match status" value="1"/>
</dbReference>
<dbReference type="RefSeq" id="XP_044720383.1">
    <property type="nucleotide sequence ID" value="XM_044863851.1"/>
</dbReference>